<keyword evidence="3" id="KW-0804">Transcription</keyword>
<dbReference type="InterPro" id="IPR014036">
    <property type="entry name" value="DeoR-like_C"/>
</dbReference>
<dbReference type="PROSITE" id="PS00894">
    <property type="entry name" value="HTH_DEOR_1"/>
    <property type="match status" value="1"/>
</dbReference>
<dbReference type="SUPFAM" id="SSF100950">
    <property type="entry name" value="NagB/RpiA/CoA transferase-like"/>
    <property type="match status" value="1"/>
</dbReference>
<dbReference type="SMART" id="SM01134">
    <property type="entry name" value="DeoRC"/>
    <property type="match status" value="1"/>
</dbReference>
<dbReference type="PANTHER" id="PTHR30363:SF56">
    <property type="entry name" value="TRANSCRIPTIONAL REGULATOR, DEOR FAMILY"/>
    <property type="match status" value="1"/>
</dbReference>
<dbReference type="SUPFAM" id="SSF46785">
    <property type="entry name" value="Winged helix' DNA-binding domain"/>
    <property type="match status" value="1"/>
</dbReference>
<dbReference type="SMART" id="SM00420">
    <property type="entry name" value="HTH_DEOR"/>
    <property type="match status" value="1"/>
</dbReference>
<dbReference type="Pfam" id="PF08220">
    <property type="entry name" value="HTH_DeoR"/>
    <property type="match status" value="1"/>
</dbReference>
<protein>
    <submittedName>
        <fullName evidence="5">DeoR/GlpR transcriptional regulator</fullName>
    </submittedName>
</protein>
<name>A0A417Y9X3_9BACI</name>
<dbReference type="InterPro" id="IPR036390">
    <property type="entry name" value="WH_DNA-bd_sf"/>
</dbReference>
<keyword evidence="1" id="KW-0805">Transcription regulation</keyword>
<dbReference type="Pfam" id="PF00455">
    <property type="entry name" value="DeoRC"/>
    <property type="match status" value="1"/>
</dbReference>
<dbReference type="InterPro" id="IPR037171">
    <property type="entry name" value="NagB/RpiA_transferase-like"/>
</dbReference>
<dbReference type="PROSITE" id="PS51000">
    <property type="entry name" value="HTH_DEOR_2"/>
    <property type="match status" value="1"/>
</dbReference>
<dbReference type="InterPro" id="IPR001034">
    <property type="entry name" value="DeoR_HTH"/>
</dbReference>
<gene>
    <name evidence="5" type="ORF">D1B32_21670</name>
</gene>
<evidence type="ECO:0000313" key="6">
    <source>
        <dbReference type="Proteomes" id="UP000285456"/>
    </source>
</evidence>
<evidence type="ECO:0000259" key="4">
    <source>
        <dbReference type="PROSITE" id="PS51000"/>
    </source>
</evidence>
<dbReference type="InterPro" id="IPR036388">
    <property type="entry name" value="WH-like_DNA-bd_sf"/>
</dbReference>
<evidence type="ECO:0000256" key="1">
    <source>
        <dbReference type="ARBA" id="ARBA00023015"/>
    </source>
</evidence>
<dbReference type="PRINTS" id="PR00037">
    <property type="entry name" value="HTHLACR"/>
</dbReference>
<evidence type="ECO:0000256" key="3">
    <source>
        <dbReference type="ARBA" id="ARBA00023163"/>
    </source>
</evidence>
<dbReference type="Gene3D" id="1.10.10.10">
    <property type="entry name" value="Winged helix-like DNA-binding domain superfamily/Winged helix DNA-binding domain"/>
    <property type="match status" value="1"/>
</dbReference>
<feature type="domain" description="HTH deoR-type" evidence="4">
    <location>
        <begin position="5"/>
        <end position="60"/>
    </location>
</feature>
<dbReference type="EMBL" id="QWEH01000024">
    <property type="protein sequence ID" value="RHW29483.1"/>
    <property type="molecule type" value="Genomic_DNA"/>
</dbReference>
<dbReference type="GO" id="GO:0003677">
    <property type="term" value="F:DNA binding"/>
    <property type="evidence" value="ECO:0007669"/>
    <property type="project" value="UniProtKB-KW"/>
</dbReference>
<dbReference type="PANTHER" id="PTHR30363">
    <property type="entry name" value="HTH-TYPE TRANSCRIPTIONAL REGULATOR SRLR-RELATED"/>
    <property type="match status" value="1"/>
</dbReference>
<comment type="caution">
    <text evidence="5">The sequence shown here is derived from an EMBL/GenBank/DDBJ whole genome shotgun (WGS) entry which is preliminary data.</text>
</comment>
<accession>A0A417Y9X3</accession>
<evidence type="ECO:0000313" key="5">
    <source>
        <dbReference type="EMBL" id="RHW29483.1"/>
    </source>
</evidence>
<proteinExistence type="predicted"/>
<dbReference type="Proteomes" id="UP000285456">
    <property type="component" value="Unassembled WGS sequence"/>
</dbReference>
<reference evidence="5 6" key="1">
    <citation type="journal article" date="2007" name="Int. J. Syst. Evol. Microbiol.">
        <title>Oceanobacillus profundus sp. nov., isolated from a deep-sea sediment core.</title>
        <authorList>
            <person name="Kim Y.G."/>
            <person name="Choi D.H."/>
            <person name="Hyun S."/>
            <person name="Cho B.C."/>
        </authorList>
    </citation>
    <scope>NUCLEOTIDE SEQUENCE [LARGE SCALE GENOMIC DNA]</scope>
    <source>
        <strain evidence="5 6">DSM 18246</strain>
    </source>
</reference>
<dbReference type="GO" id="GO:0003700">
    <property type="term" value="F:DNA-binding transcription factor activity"/>
    <property type="evidence" value="ECO:0007669"/>
    <property type="project" value="InterPro"/>
</dbReference>
<evidence type="ECO:0000256" key="2">
    <source>
        <dbReference type="ARBA" id="ARBA00023125"/>
    </source>
</evidence>
<dbReference type="OrthoDB" id="9797223at2"/>
<sequence>MYMLTEERHTFILNELKQANIVKTQDLMNALNSSESTIRRDLQHLEEAGELTRIHGGAKRIYQLDSEQSIQEKSIKNNQEKIAIAKLAASFIEDNDVIYLDAGTTTLAMIEFINKWNITVVTNGIVHASLLTDKEINTILIGGKVKPSTKAIVGTPSQNELQKYQFNKSFLGMNGIDATFGCTTPDPEEAALKTIAHQHSATAYVLADYTKWDKVHFVNVCGIEEVTLITDSCHEDLRPYKAKTTIWEANQ</sequence>
<dbReference type="InterPro" id="IPR050313">
    <property type="entry name" value="Carb_Metab_HTH_regulators"/>
</dbReference>
<keyword evidence="6" id="KW-1185">Reference proteome</keyword>
<dbReference type="InterPro" id="IPR018356">
    <property type="entry name" value="Tscrpt_reg_HTH_DeoR_CS"/>
</dbReference>
<organism evidence="5 6">
    <name type="scientific">Oceanobacillus profundus</name>
    <dbReference type="NCBI Taxonomy" id="372463"/>
    <lineage>
        <taxon>Bacteria</taxon>
        <taxon>Bacillati</taxon>
        <taxon>Bacillota</taxon>
        <taxon>Bacilli</taxon>
        <taxon>Bacillales</taxon>
        <taxon>Bacillaceae</taxon>
        <taxon>Oceanobacillus</taxon>
    </lineage>
</organism>
<dbReference type="Gene3D" id="3.40.50.1360">
    <property type="match status" value="1"/>
</dbReference>
<dbReference type="AlphaFoldDB" id="A0A417Y9X3"/>
<keyword evidence="2" id="KW-0238">DNA-binding</keyword>